<dbReference type="Proteomes" id="UP000054107">
    <property type="component" value="Unassembled WGS sequence"/>
</dbReference>
<name>A0A0B7MWC2_9FUNG</name>
<keyword evidence="1" id="KW-0547">Nucleotide-binding</keyword>
<evidence type="ECO:0000256" key="3">
    <source>
        <dbReference type="ARBA" id="ARBA00023123"/>
    </source>
</evidence>
<comment type="similarity">
    <text evidence="6">Belongs to the TRAFAC class myosin-kinesin ATPase superfamily. Myosin family.</text>
</comment>
<evidence type="ECO:0000256" key="1">
    <source>
        <dbReference type="ARBA" id="ARBA00022741"/>
    </source>
</evidence>
<proteinExistence type="inferred from homology"/>
<protein>
    <recommendedName>
        <fullName evidence="7">Myosin motor domain-containing protein</fullName>
    </recommendedName>
</protein>
<keyword evidence="5 6" id="KW-0009">Actin-binding</keyword>
<keyword evidence="9" id="KW-1185">Reference proteome</keyword>
<gene>
    <name evidence="8" type="primary">PARPA_00871.1 scaffold 1159</name>
</gene>
<keyword evidence="4" id="KW-0505">Motor protein</keyword>
<dbReference type="AlphaFoldDB" id="A0A0B7MWC2"/>
<dbReference type="EMBL" id="LN719301">
    <property type="protein sequence ID" value="CEP07575.1"/>
    <property type="molecule type" value="Genomic_DNA"/>
</dbReference>
<dbReference type="Pfam" id="PF00063">
    <property type="entry name" value="Myosin_head"/>
    <property type="match status" value="1"/>
</dbReference>
<dbReference type="GO" id="GO:0007015">
    <property type="term" value="P:actin filament organization"/>
    <property type="evidence" value="ECO:0007669"/>
    <property type="project" value="TreeGrafter"/>
</dbReference>
<evidence type="ECO:0000256" key="2">
    <source>
        <dbReference type="ARBA" id="ARBA00022840"/>
    </source>
</evidence>
<evidence type="ECO:0000256" key="6">
    <source>
        <dbReference type="PROSITE-ProRule" id="PRU00782"/>
    </source>
</evidence>
<dbReference type="GO" id="GO:0051015">
    <property type="term" value="F:actin filament binding"/>
    <property type="evidence" value="ECO:0007669"/>
    <property type="project" value="TreeGrafter"/>
</dbReference>
<evidence type="ECO:0000256" key="5">
    <source>
        <dbReference type="ARBA" id="ARBA00023203"/>
    </source>
</evidence>
<evidence type="ECO:0000256" key="4">
    <source>
        <dbReference type="ARBA" id="ARBA00023175"/>
    </source>
</evidence>
<dbReference type="OrthoDB" id="370884at2759"/>
<sequence>MQDDSRVDLTCLLNSSSGQPPTEDSITNLLSSRYKRNQPYTRSGHLNLIVVNPYQPLEILNDATLRSYADVGYRNIIENKHFMQPHVYDLAARVYFHMRRTGEDQSIILR</sequence>
<feature type="domain" description="Myosin motor" evidence="7">
    <location>
        <begin position="10"/>
        <end position="110"/>
    </location>
</feature>
<accession>A0A0B7MWC2</accession>
<dbReference type="GO" id="GO:0005524">
    <property type="term" value="F:ATP binding"/>
    <property type="evidence" value="ECO:0007669"/>
    <property type="project" value="UniProtKB-KW"/>
</dbReference>
<dbReference type="InterPro" id="IPR001609">
    <property type="entry name" value="Myosin_head_motor_dom-like"/>
</dbReference>
<dbReference type="SUPFAM" id="SSF52540">
    <property type="entry name" value="P-loop containing nucleoside triphosphate hydrolases"/>
    <property type="match status" value="1"/>
</dbReference>
<dbReference type="PROSITE" id="PS51456">
    <property type="entry name" value="MYOSIN_MOTOR"/>
    <property type="match status" value="1"/>
</dbReference>
<organism evidence="8 9">
    <name type="scientific">Parasitella parasitica</name>
    <dbReference type="NCBI Taxonomy" id="35722"/>
    <lineage>
        <taxon>Eukaryota</taxon>
        <taxon>Fungi</taxon>
        <taxon>Fungi incertae sedis</taxon>
        <taxon>Mucoromycota</taxon>
        <taxon>Mucoromycotina</taxon>
        <taxon>Mucoromycetes</taxon>
        <taxon>Mucorales</taxon>
        <taxon>Mucorineae</taxon>
        <taxon>Mucoraceae</taxon>
        <taxon>Parasitella</taxon>
    </lineage>
</organism>
<evidence type="ECO:0000313" key="9">
    <source>
        <dbReference type="Proteomes" id="UP000054107"/>
    </source>
</evidence>
<evidence type="ECO:0000259" key="7">
    <source>
        <dbReference type="PROSITE" id="PS51456"/>
    </source>
</evidence>
<dbReference type="STRING" id="35722.A0A0B7MWC2"/>
<dbReference type="Gene3D" id="3.40.850.10">
    <property type="entry name" value="Kinesin motor domain"/>
    <property type="match status" value="1"/>
</dbReference>
<comment type="caution">
    <text evidence="6">Lacks conserved residue(s) required for the propagation of feature annotation.</text>
</comment>
<dbReference type="GO" id="GO:0005737">
    <property type="term" value="C:cytoplasm"/>
    <property type="evidence" value="ECO:0007669"/>
    <property type="project" value="TreeGrafter"/>
</dbReference>
<keyword evidence="2" id="KW-0067">ATP-binding</keyword>
<evidence type="ECO:0000313" key="8">
    <source>
        <dbReference type="EMBL" id="CEP07575.1"/>
    </source>
</evidence>
<dbReference type="GO" id="GO:0016459">
    <property type="term" value="C:myosin complex"/>
    <property type="evidence" value="ECO:0007669"/>
    <property type="project" value="UniProtKB-KW"/>
</dbReference>
<dbReference type="PANTHER" id="PTHR13140:SF550">
    <property type="entry name" value="MYOSIN-IIIB ISOFORM X1"/>
    <property type="match status" value="1"/>
</dbReference>
<keyword evidence="3 6" id="KW-0518">Myosin</keyword>
<reference evidence="8 9" key="1">
    <citation type="submission" date="2014-09" db="EMBL/GenBank/DDBJ databases">
        <authorList>
            <person name="Ellenberger Sabrina"/>
        </authorList>
    </citation>
    <scope>NUCLEOTIDE SEQUENCE [LARGE SCALE GENOMIC DNA]</scope>
    <source>
        <strain evidence="8 9">CBS 412.66</strain>
    </source>
</reference>
<dbReference type="GO" id="GO:0016020">
    <property type="term" value="C:membrane"/>
    <property type="evidence" value="ECO:0007669"/>
    <property type="project" value="TreeGrafter"/>
</dbReference>
<dbReference type="InterPro" id="IPR036961">
    <property type="entry name" value="Kinesin_motor_dom_sf"/>
</dbReference>
<dbReference type="GO" id="GO:0000146">
    <property type="term" value="F:microfilament motor activity"/>
    <property type="evidence" value="ECO:0007669"/>
    <property type="project" value="TreeGrafter"/>
</dbReference>
<dbReference type="InterPro" id="IPR027417">
    <property type="entry name" value="P-loop_NTPase"/>
</dbReference>
<dbReference type="PANTHER" id="PTHR13140">
    <property type="entry name" value="MYOSIN"/>
    <property type="match status" value="1"/>
</dbReference>